<dbReference type="GeneID" id="77724983"/>
<dbReference type="InterPro" id="IPR036322">
    <property type="entry name" value="WD40_repeat_dom_sf"/>
</dbReference>
<feature type="compositionally biased region" description="Acidic residues" evidence="4">
    <location>
        <begin position="59"/>
        <end position="73"/>
    </location>
</feature>
<sequence length="481" mass="50434">MSTSKSNQHVEEEDDLQINDEDIVEVHEDEGDAGEPMSDDDEDDGPYDGEIVIGGPGPGEEDEDMEMDGDEQGEPAGTDNSWGVSALHAAQQSIFSLALHPAFPNPPLAVSGGEDDIAFIFCPLPASENAAWSSETFPPVRLTGHTDSVVAAGWSFDGEMIATGGMDGKVRVWRRVQRRKSQEGLKAEGGVASWKDWEFLTSLDTSSEIIWLQWHPKGNVLAAGCEDAQVWMWQLPSGNTMGVLSSHTFSSTAGLFPPPLGRQLLTASLDSSLILWDPRTSAPVFKTSVFCAANSPHMDPSHHGITALAVSPNGQLAAAGGANGLVKIVNLPAGNVVSTFTGHTEGESVEALVFIDVLGGAAGGGKGVVLVSGGTDGKGFVWDVATGRVRAEIKHDEPITSLAAHPSPSHHLVTSASADGNLKTWDVRTGTLIATHQGHAGLVNGVAVAPGPKEAFEGAEKPLQQVVVSAGDEGVSLIWKL</sequence>
<dbReference type="InterPro" id="IPR001680">
    <property type="entry name" value="WD40_rpt"/>
</dbReference>
<evidence type="ECO:0000256" key="1">
    <source>
        <dbReference type="ARBA" id="ARBA00022574"/>
    </source>
</evidence>
<evidence type="ECO:0000256" key="2">
    <source>
        <dbReference type="ARBA" id="ARBA00022737"/>
    </source>
</evidence>
<name>A0AA38LTR7_9TREE</name>
<proteinExistence type="predicted"/>
<dbReference type="Gene3D" id="2.130.10.10">
    <property type="entry name" value="YVTN repeat-like/Quinoprotein amine dehydrogenase"/>
    <property type="match status" value="1"/>
</dbReference>
<feature type="region of interest" description="Disordered" evidence="4">
    <location>
        <begin position="1"/>
        <end position="82"/>
    </location>
</feature>
<comment type="caution">
    <text evidence="5">The sequence shown here is derived from an EMBL/GenBank/DDBJ whole genome shotgun (WGS) entry which is preliminary data.</text>
</comment>
<dbReference type="RefSeq" id="XP_052943406.1">
    <property type="nucleotide sequence ID" value="XM_053085782.1"/>
</dbReference>
<dbReference type="InterPro" id="IPR019775">
    <property type="entry name" value="WD40_repeat_CS"/>
</dbReference>
<evidence type="ECO:0000256" key="4">
    <source>
        <dbReference type="SAM" id="MobiDB-lite"/>
    </source>
</evidence>
<dbReference type="SMART" id="SM00320">
    <property type="entry name" value="WD40"/>
    <property type="match status" value="8"/>
</dbReference>
<organism evidence="5 6">
    <name type="scientific">Dioszegia hungarica</name>
    <dbReference type="NCBI Taxonomy" id="4972"/>
    <lineage>
        <taxon>Eukaryota</taxon>
        <taxon>Fungi</taxon>
        <taxon>Dikarya</taxon>
        <taxon>Basidiomycota</taxon>
        <taxon>Agaricomycotina</taxon>
        <taxon>Tremellomycetes</taxon>
        <taxon>Tremellales</taxon>
        <taxon>Bulleribasidiaceae</taxon>
        <taxon>Dioszegia</taxon>
    </lineage>
</organism>
<feature type="repeat" description="WD" evidence="3">
    <location>
        <begin position="392"/>
        <end position="435"/>
    </location>
</feature>
<dbReference type="PANTHER" id="PTHR19857:SF8">
    <property type="entry name" value="ANGIO-ASSOCIATED MIGRATORY CELL PROTEIN"/>
    <property type="match status" value="1"/>
</dbReference>
<dbReference type="SUPFAM" id="SSF50978">
    <property type="entry name" value="WD40 repeat-like"/>
    <property type="match status" value="1"/>
</dbReference>
<reference evidence="5" key="1">
    <citation type="journal article" date="2022" name="G3 (Bethesda)">
        <title>High quality genome of the basidiomycete yeast Dioszegia hungarica PDD-24b-2 isolated from cloud water.</title>
        <authorList>
            <person name="Jarrige D."/>
            <person name="Haridas S."/>
            <person name="Bleykasten-Grosshans C."/>
            <person name="Joly M."/>
            <person name="Nadalig T."/>
            <person name="Sancelme M."/>
            <person name="Vuilleumier S."/>
            <person name="Grigoriev I.V."/>
            <person name="Amato P."/>
            <person name="Bringel F."/>
        </authorList>
    </citation>
    <scope>NUCLEOTIDE SEQUENCE</scope>
    <source>
        <strain evidence="5">PDD-24b-2</strain>
    </source>
</reference>
<dbReference type="InterPro" id="IPR015943">
    <property type="entry name" value="WD40/YVTN_repeat-like_dom_sf"/>
</dbReference>
<dbReference type="EMBL" id="JAKWFO010000008">
    <property type="protein sequence ID" value="KAI9633629.1"/>
    <property type="molecule type" value="Genomic_DNA"/>
</dbReference>
<dbReference type="PROSITE" id="PS50082">
    <property type="entry name" value="WD_REPEATS_2"/>
    <property type="match status" value="4"/>
</dbReference>
<feature type="repeat" description="WD" evidence="3">
    <location>
        <begin position="212"/>
        <end position="243"/>
    </location>
</feature>
<gene>
    <name evidence="5" type="ORF">MKK02DRAFT_17399</name>
</gene>
<dbReference type="AlphaFoldDB" id="A0AA38LTR7"/>
<evidence type="ECO:0000256" key="3">
    <source>
        <dbReference type="PROSITE-ProRule" id="PRU00221"/>
    </source>
</evidence>
<keyword evidence="2" id="KW-0677">Repeat</keyword>
<dbReference type="Proteomes" id="UP001164286">
    <property type="component" value="Unassembled WGS sequence"/>
</dbReference>
<feature type="repeat" description="WD" evidence="3">
    <location>
        <begin position="244"/>
        <end position="286"/>
    </location>
</feature>
<evidence type="ECO:0000313" key="5">
    <source>
        <dbReference type="EMBL" id="KAI9633629.1"/>
    </source>
</evidence>
<dbReference type="PROSITE" id="PS50294">
    <property type="entry name" value="WD_REPEATS_REGION"/>
    <property type="match status" value="2"/>
</dbReference>
<feature type="compositionally biased region" description="Acidic residues" evidence="4">
    <location>
        <begin position="11"/>
        <end position="47"/>
    </location>
</feature>
<feature type="repeat" description="WD" evidence="3">
    <location>
        <begin position="142"/>
        <end position="173"/>
    </location>
</feature>
<dbReference type="Pfam" id="PF00400">
    <property type="entry name" value="WD40"/>
    <property type="match status" value="4"/>
</dbReference>
<dbReference type="FunFam" id="2.130.10.10:FF:000513">
    <property type="entry name" value="Unplaced genomic scaffold supercont1.3, whole genome shotgun sequence"/>
    <property type="match status" value="1"/>
</dbReference>
<dbReference type="InterPro" id="IPR051179">
    <property type="entry name" value="WD_repeat_multifunction"/>
</dbReference>
<accession>A0AA38LTR7</accession>
<dbReference type="PROSITE" id="PS00678">
    <property type="entry name" value="WD_REPEATS_1"/>
    <property type="match status" value="1"/>
</dbReference>
<evidence type="ECO:0000313" key="6">
    <source>
        <dbReference type="Proteomes" id="UP001164286"/>
    </source>
</evidence>
<keyword evidence="1 3" id="KW-0853">WD repeat</keyword>
<keyword evidence="6" id="KW-1185">Reference proteome</keyword>
<dbReference type="PANTHER" id="PTHR19857">
    <property type="entry name" value="MITOCHONDRIAL DIVISION PROTEIN 1-RELATED"/>
    <property type="match status" value="1"/>
</dbReference>
<protein>
    <submittedName>
        <fullName evidence="5">Ribosomal large subunit assembly and maintenance-related protein</fullName>
    </submittedName>
</protein>